<feature type="coiled-coil region" evidence="6">
    <location>
        <begin position="258"/>
        <end position="285"/>
    </location>
</feature>
<dbReference type="AlphaFoldDB" id="A0A1I2B6H2"/>
<feature type="binding site" evidence="5">
    <location>
        <position position="259"/>
    </location>
    <ligand>
        <name>S-adenosyl-L-methionine</name>
        <dbReference type="ChEBI" id="CHEBI:59789"/>
    </ligand>
</feature>
<dbReference type="Pfam" id="PF01189">
    <property type="entry name" value="Methyltr_RsmB-F"/>
    <property type="match status" value="1"/>
</dbReference>
<name>A0A1I2B6H2_9BACT</name>
<dbReference type="EMBL" id="FONY01000002">
    <property type="protein sequence ID" value="SFE51755.1"/>
    <property type="molecule type" value="Genomic_DNA"/>
</dbReference>
<evidence type="ECO:0000256" key="5">
    <source>
        <dbReference type="PROSITE-ProRule" id="PRU01023"/>
    </source>
</evidence>
<organism evidence="8 9">
    <name type="scientific">Thermoflexibacter ruber</name>
    <dbReference type="NCBI Taxonomy" id="1003"/>
    <lineage>
        <taxon>Bacteria</taxon>
        <taxon>Pseudomonadati</taxon>
        <taxon>Bacteroidota</taxon>
        <taxon>Cytophagia</taxon>
        <taxon>Cytophagales</taxon>
        <taxon>Thermoflexibacteraceae</taxon>
        <taxon>Thermoflexibacter</taxon>
    </lineage>
</organism>
<comment type="caution">
    <text evidence="5">Lacks conserved residue(s) required for the propagation of feature annotation.</text>
</comment>
<dbReference type="InterPro" id="IPR054728">
    <property type="entry name" value="RsmB-like_ferredoxin"/>
</dbReference>
<protein>
    <submittedName>
        <fullName evidence="8">16S rRNA (Cytosine967-C5)-methyltransferase</fullName>
    </submittedName>
</protein>
<evidence type="ECO:0000256" key="2">
    <source>
        <dbReference type="ARBA" id="ARBA00022679"/>
    </source>
</evidence>
<proteinExistence type="inferred from homology"/>
<dbReference type="Proteomes" id="UP000199513">
    <property type="component" value="Unassembled WGS sequence"/>
</dbReference>
<dbReference type="Pfam" id="PF22458">
    <property type="entry name" value="RsmF-B_ferredox"/>
    <property type="match status" value="1"/>
</dbReference>
<feature type="binding site" evidence="5">
    <location>
        <position position="304"/>
    </location>
    <ligand>
        <name>S-adenosyl-L-methionine</name>
        <dbReference type="ChEBI" id="CHEBI:59789"/>
    </ligand>
</feature>
<dbReference type="GO" id="GO:0003723">
    <property type="term" value="F:RNA binding"/>
    <property type="evidence" value="ECO:0007669"/>
    <property type="project" value="UniProtKB-UniRule"/>
</dbReference>
<feature type="binding site" evidence="5">
    <location>
        <position position="286"/>
    </location>
    <ligand>
        <name>S-adenosyl-L-methionine</name>
        <dbReference type="ChEBI" id="CHEBI:59789"/>
    </ligand>
</feature>
<gene>
    <name evidence="8" type="ORF">SAMN04488541_1002154</name>
</gene>
<dbReference type="PANTHER" id="PTHR22807">
    <property type="entry name" value="NOP2 YEAST -RELATED NOL1/NOP2/FMU SUN DOMAIN-CONTAINING"/>
    <property type="match status" value="1"/>
</dbReference>
<comment type="similarity">
    <text evidence="5">Belongs to the class I-like SAM-binding methyltransferase superfamily. RsmB/NOP family.</text>
</comment>
<reference evidence="8 9" key="1">
    <citation type="submission" date="2016-10" db="EMBL/GenBank/DDBJ databases">
        <authorList>
            <person name="de Groot N.N."/>
        </authorList>
    </citation>
    <scope>NUCLEOTIDE SEQUENCE [LARGE SCALE GENOMIC DNA]</scope>
    <source>
        <strain>GEY</strain>
        <strain evidence="9">DSM 9560</strain>
    </source>
</reference>
<keyword evidence="6" id="KW-0175">Coiled coil</keyword>
<feature type="active site" description="Nucleophile" evidence="5">
    <location>
        <position position="357"/>
    </location>
</feature>
<dbReference type="CDD" id="cd02440">
    <property type="entry name" value="AdoMet_MTases"/>
    <property type="match status" value="1"/>
</dbReference>
<evidence type="ECO:0000256" key="3">
    <source>
        <dbReference type="ARBA" id="ARBA00022691"/>
    </source>
</evidence>
<sequence length="405" mass="46860">MRLHRNLVAAVVEALHQIFVEKKYADKVIEKILQSNPKWGARDRAFIAENTYEVVRWWRWLLFLNEIEYTDAYFPTREDLWKIVGVWQISLQTQLPDWQEFTGIYPKKVFQKIEESKKIRKVFQSIPDWLDEIGEKELGKFWEKEIYALNQSAPVVIRANTLKTTPLRLQNLLLQSDIPTVEVKNVPTALVLQKRMNIFSSPHFKNGLFEIQDASSQQVGTMLEVEPAMRVIDACAGAGGKTLHLAALMENKGKIIAMDVEQWKLDELQKRAKRANAQNIETKLIDSSKVIKRLEASADRLLLDVPCSGLGVLKRNPDAKWKMQLNFVENIKKTQREILQNYSSMLKKGGKMVYATCSILPSESEEQVRWFLSEQKGDFELLEEKRISPAQSGFDGFYMARLRKK</sequence>
<evidence type="ECO:0000256" key="4">
    <source>
        <dbReference type="ARBA" id="ARBA00022884"/>
    </source>
</evidence>
<keyword evidence="9" id="KW-1185">Reference proteome</keyword>
<dbReference type="InterPro" id="IPR029063">
    <property type="entry name" value="SAM-dependent_MTases_sf"/>
</dbReference>
<evidence type="ECO:0000313" key="8">
    <source>
        <dbReference type="EMBL" id="SFE51755.1"/>
    </source>
</evidence>
<dbReference type="GO" id="GO:0001510">
    <property type="term" value="P:RNA methylation"/>
    <property type="evidence" value="ECO:0007669"/>
    <property type="project" value="InterPro"/>
</dbReference>
<dbReference type="PRINTS" id="PR02008">
    <property type="entry name" value="RCMTFAMILY"/>
</dbReference>
<dbReference type="InterPro" id="IPR023267">
    <property type="entry name" value="RCMT"/>
</dbReference>
<keyword evidence="3 5" id="KW-0949">S-adenosyl-L-methionine</keyword>
<dbReference type="SUPFAM" id="SSF53335">
    <property type="entry name" value="S-adenosyl-L-methionine-dependent methyltransferases"/>
    <property type="match status" value="1"/>
</dbReference>
<evidence type="ECO:0000259" key="7">
    <source>
        <dbReference type="PROSITE" id="PS51686"/>
    </source>
</evidence>
<accession>A0A1I2B6H2</accession>
<keyword evidence="2 5" id="KW-0808">Transferase</keyword>
<dbReference type="InterPro" id="IPR049560">
    <property type="entry name" value="MeTrfase_RsmB-F_NOP2_cat"/>
</dbReference>
<evidence type="ECO:0000256" key="6">
    <source>
        <dbReference type="SAM" id="Coils"/>
    </source>
</evidence>
<evidence type="ECO:0000313" key="9">
    <source>
        <dbReference type="Proteomes" id="UP000199513"/>
    </source>
</evidence>
<dbReference type="OrthoDB" id="9810297at2"/>
<feature type="domain" description="SAM-dependent MTase RsmB/NOP-type" evidence="7">
    <location>
        <begin position="145"/>
        <end position="405"/>
    </location>
</feature>
<keyword evidence="1 5" id="KW-0489">Methyltransferase</keyword>
<dbReference type="Gene3D" id="3.40.50.150">
    <property type="entry name" value="Vaccinia Virus protein VP39"/>
    <property type="match status" value="1"/>
</dbReference>
<dbReference type="RefSeq" id="WP_091539024.1">
    <property type="nucleotide sequence ID" value="NZ_FONY01000002.1"/>
</dbReference>
<dbReference type="GO" id="GO:0008173">
    <property type="term" value="F:RNA methyltransferase activity"/>
    <property type="evidence" value="ECO:0007669"/>
    <property type="project" value="InterPro"/>
</dbReference>
<dbReference type="InterPro" id="IPR001678">
    <property type="entry name" value="MeTrfase_RsmB-F_NOP2_dom"/>
</dbReference>
<dbReference type="PANTHER" id="PTHR22807:SF53">
    <property type="entry name" value="RIBOSOMAL RNA SMALL SUBUNIT METHYLTRANSFERASE B-RELATED"/>
    <property type="match status" value="1"/>
</dbReference>
<keyword evidence="4 5" id="KW-0694">RNA-binding</keyword>
<dbReference type="STRING" id="1003.SAMN04488541_1002154"/>
<evidence type="ECO:0000256" key="1">
    <source>
        <dbReference type="ARBA" id="ARBA00022603"/>
    </source>
</evidence>
<dbReference type="PROSITE" id="PS51686">
    <property type="entry name" value="SAM_MT_RSMB_NOP"/>
    <property type="match status" value="1"/>
</dbReference>